<dbReference type="Pfam" id="PF03133">
    <property type="entry name" value="TTL"/>
    <property type="match status" value="1"/>
</dbReference>
<dbReference type="InterPro" id="IPR004344">
    <property type="entry name" value="TTL/TTLL_fam"/>
</dbReference>
<evidence type="ECO:0000259" key="1">
    <source>
        <dbReference type="Pfam" id="PF25556"/>
    </source>
</evidence>
<dbReference type="InterPro" id="IPR027749">
    <property type="entry name" value="TTLL12"/>
</dbReference>
<dbReference type="Gene3D" id="3.30.470.20">
    <property type="entry name" value="ATP-grasp fold, B domain"/>
    <property type="match status" value="1"/>
</dbReference>
<feature type="domain" description="Tubulin--tyrosine ligase-like protein 12 SET-like" evidence="1">
    <location>
        <begin position="61"/>
        <end position="226"/>
    </location>
</feature>
<reference evidence="3 4" key="1">
    <citation type="submission" date="2025-04" db="UniProtKB">
        <authorList>
            <consortium name="RefSeq"/>
        </authorList>
    </citation>
    <scope>IDENTIFICATION</scope>
</reference>
<protein>
    <submittedName>
        <fullName evidence="3 4">Tubulin--tyrosine ligase-like protein 12</fullName>
    </submittedName>
</protein>
<dbReference type="PROSITE" id="PS51221">
    <property type="entry name" value="TTL"/>
    <property type="match status" value="1"/>
</dbReference>
<dbReference type="RefSeq" id="XP_014475087.1">
    <property type="nucleotide sequence ID" value="XM_014619601.1"/>
</dbReference>
<name>A0A6P3XA07_DINQU</name>
<evidence type="ECO:0000313" key="3">
    <source>
        <dbReference type="RefSeq" id="XP_014475085.1"/>
    </source>
</evidence>
<dbReference type="GO" id="GO:0005737">
    <property type="term" value="C:cytoplasm"/>
    <property type="evidence" value="ECO:0007669"/>
    <property type="project" value="TreeGrafter"/>
</dbReference>
<gene>
    <name evidence="3 4 5" type="primary">LOC106744668</name>
</gene>
<proteinExistence type="predicted"/>
<dbReference type="GeneID" id="106744668"/>
<evidence type="ECO:0000313" key="2">
    <source>
        <dbReference type="Proteomes" id="UP000515204"/>
    </source>
</evidence>
<evidence type="ECO:0000313" key="5">
    <source>
        <dbReference type="RefSeq" id="XP_014475088.1"/>
    </source>
</evidence>
<dbReference type="Proteomes" id="UP000515204">
    <property type="component" value="Unplaced"/>
</dbReference>
<dbReference type="CTD" id="23170"/>
<dbReference type="AlphaFoldDB" id="A0A6P3XA07"/>
<dbReference type="InterPro" id="IPR046341">
    <property type="entry name" value="SET_dom_sf"/>
</dbReference>
<dbReference type="Pfam" id="PF25556">
    <property type="entry name" value="SET_TTL"/>
    <property type="match status" value="1"/>
</dbReference>
<sequence>MNGIDLYSVFLEIHKPQLESSGIPQLFWKTLFEKLENEVFDGGLVFQLAKVEYEGMTRHITEPVWKLFVSVKDGLSAQDSNNIYLIDHAWLYDTRSARQNLTEVPGLLDRMCSLMDIDTNAEKQEIIECVMKEMWRYNQSFSLNSRNVEESMPMWYIMDEVGSAINHSDNPNFRAEPFLHVSKGTSYTILFPIRDVAMGDEVTRDFVEGQASSSWMRRLLLLPWVDSTFDIENYEQFETDEDFSKNYISETLPETNTSKADNNETLKVFSQYEYVNKYLTYPAFTFVDNDQEADILWLVTHFKAFKELSISSPRVFINQFPCEHVITVKDLLAIVCRRKAIGRQYDLDTLESFPAWLPTTYNLTTELRQFVGYFKARADANLDNHWICKPWNLARGLDITITKDLCHILRLRCTGPKIVQKYITQPVLYDRAHIGRVKFDIRYVVLLKSVKPLRAYAYANFFLRFANQPFALNNLDVYEQHFTVMNYSDENPLYHVKCAEFVVQWKNQYPDYPWESYVEPKILSVLREAFEAAIAEPPPRGIPESPQSRAVYAADLMLEWRGSEMQPKLLEINFMPDCQRACDYYPEFYNDIFRCLFLNTENPQVFHSIEK</sequence>
<dbReference type="PANTHER" id="PTHR46088:SF1">
    <property type="entry name" value="TUBULIN--TYROSINE LIGASE-LIKE PROTEIN 12"/>
    <property type="match status" value="1"/>
</dbReference>
<accession>A0A6P3XA07</accession>
<evidence type="ECO:0000313" key="4">
    <source>
        <dbReference type="RefSeq" id="XP_014475087.1"/>
    </source>
</evidence>
<dbReference type="InterPro" id="IPR057954">
    <property type="entry name" value="SET_TTL12"/>
</dbReference>
<keyword evidence="2" id="KW-1185">Reference proteome</keyword>
<dbReference type="RefSeq" id="XP_014475085.1">
    <property type="nucleotide sequence ID" value="XM_014619599.1"/>
</dbReference>
<organism evidence="2 4">
    <name type="scientific">Dinoponera quadriceps</name>
    <name type="common">South American ant</name>
    <dbReference type="NCBI Taxonomy" id="609295"/>
    <lineage>
        <taxon>Eukaryota</taxon>
        <taxon>Metazoa</taxon>
        <taxon>Ecdysozoa</taxon>
        <taxon>Arthropoda</taxon>
        <taxon>Hexapoda</taxon>
        <taxon>Insecta</taxon>
        <taxon>Pterygota</taxon>
        <taxon>Neoptera</taxon>
        <taxon>Endopterygota</taxon>
        <taxon>Hymenoptera</taxon>
        <taxon>Apocrita</taxon>
        <taxon>Aculeata</taxon>
        <taxon>Formicoidea</taxon>
        <taxon>Formicidae</taxon>
        <taxon>Ponerinae</taxon>
        <taxon>Ponerini</taxon>
        <taxon>Dinoponera</taxon>
    </lineage>
</organism>
<dbReference type="OrthoDB" id="60477at2759"/>
<dbReference type="PANTHER" id="PTHR46088">
    <property type="entry name" value="TUBULIN--TYROSINE LIGASE-LIKE PROTEIN 12"/>
    <property type="match status" value="1"/>
</dbReference>
<dbReference type="SUPFAM" id="SSF56059">
    <property type="entry name" value="Glutathione synthetase ATP-binding domain-like"/>
    <property type="match status" value="1"/>
</dbReference>
<dbReference type="RefSeq" id="XP_014475088.1">
    <property type="nucleotide sequence ID" value="XM_014619602.1"/>
</dbReference>
<dbReference type="KEGG" id="dqu:106744668"/>
<dbReference type="SUPFAM" id="SSF82199">
    <property type="entry name" value="SET domain"/>
    <property type="match status" value="1"/>
</dbReference>